<keyword evidence="5" id="KW-1133">Transmembrane helix</keyword>
<evidence type="ECO:0000259" key="8">
    <source>
        <dbReference type="PROSITE" id="PS50885"/>
    </source>
</evidence>
<dbReference type="InterPro" id="IPR000014">
    <property type="entry name" value="PAS"/>
</dbReference>
<dbReference type="SMART" id="SM00052">
    <property type="entry name" value="EAL"/>
    <property type="match status" value="1"/>
</dbReference>
<dbReference type="FunFam" id="3.20.20.450:FF:000001">
    <property type="entry name" value="Cyclic di-GMP phosphodiesterase yahA"/>
    <property type="match status" value="1"/>
</dbReference>
<comment type="catalytic activity">
    <reaction evidence="4">
        <text>3',3'-c-di-GMP + H2O = 5'-phosphoguanylyl(3'-&gt;5')guanosine + H(+)</text>
        <dbReference type="Rhea" id="RHEA:24902"/>
        <dbReference type="ChEBI" id="CHEBI:15377"/>
        <dbReference type="ChEBI" id="CHEBI:15378"/>
        <dbReference type="ChEBI" id="CHEBI:58754"/>
        <dbReference type="ChEBI" id="CHEBI:58805"/>
        <dbReference type="EC" id="3.1.4.52"/>
    </reaction>
    <physiologicalReaction direction="left-to-right" evidence="4">
        <dbReference type="Rhea" id="RHEA:24903"/>
    </physiologicalReaction>
</comment>
<feature type="domain" description="HAMP" evidence="8">
    <location>
        <begin position="192"/>
        <end position="251"/>
    </location>
</feature>
<dbReference type="SMART" id="SM00304">
    <property type="entry name" value="HAMP"/>
    <property type="match status" value="1"/>
</dbReference>
<comment type="cofactor">
    <cofactor evidence="1">
        <name>Mg(2+)</name>
        <dbReference type="ChEBI" id="CHEBI:18420"/>
    </cofactor>
</comment>
<dbReference type="SUPFAM" id="SSF55073">
    <property type="entry name" value="Nucleotide cyclase"/>
    <property type="match status" value="1"/>
</dbReference>
<dbReference type="EMBL" id="QMDL01000004">
    <property type="protein sequence ID" value="RMJ01990.1"/>
    <property type="molecule type" value="Genomic_DNA"/>
</dbReference>
<dbReference type="InterPro" id="IPR029787">
    <property type="entry name" value="Nucleotide_cyclase"/>
</dbReference>
<dbReference type="NCBIfam" id="TIGR00254">
    <property type="entry name" value="GGDEF"/>
    <property type="match status" value="1"/>
</dbReference>
<dbReference type="SUPFAM" id="SSF141868">
    <property type="entry name" value="EAL domain-like"/>
    <property type="match status" value="1"/>
</dbReference>
<dbReference type="PROSITE" id="PS50885">
    <property type="entry name" value="HAMP"/>
    <property type="match status" value="1"/>
</dbReference>
<dbReference type="InterPro" id="IPR000700">
    <property type="entry name" value="PAS-assoc_C"/>
</dbReference>
<comment type="caution">
    <text evidence="10">The sequence shown here is derived from an EMBL/GenBank/DDBJ whole genome shotgun (WGS) entry which is preliminary data.</text>
</comment>
<dbReference type="Gene3D" id="6.10.340.10">
    <property type="match status" value="1"/>
</dbReference>
<feature type="transmembrane region" description="Helical" evidence="5">
    <location>
        <begin position="168"/>
        <end position="190"/>
    </location>
</feature>
<dbReference type="Gene3D" id="3.30.70.270">
    <property type="match status" value="1"/>
</dbReference>
<reference evidence="10 11" key="1">
    <citation type="submission" date="2018-08" db="EMBL/GenBank/DDBJ databases">
        <title>Whole Genome Sequence of the Moderate Halophilic Marine Bacterium Marinobacter litoralis Sw-45.</title>
        <authorList>
            <person name="Musa H."/>
        </authorList>
    </citation>
    <scope>NUCLEOTIDE SEQUENCE [LARGE SCALE GENOMIC DNA]</scope>
    <source>
        <strain evidence="10 11">Sw-45</strain>
    </source>
</reference>
<dbReference type="SMART" id="SM00091">
    <property type="entry name" value="PAS"/>
    <property type="match status" value="1"/>
</dbReference>
<sequence>MATQLGTSCGDQTNNMPDISSRLRRFRRTSPLSFRLLSWILVFSSALTLLASGVQIYSDYRKDLNDIEDRMEVIESGYASSLTRSLWALDQKLLQTQMEGILSLPDISHLRLRIEPDSELIMGKLPDGSNTLSHSFALDHHEGELFKLGHLTVTASLDRVYEDLQTKIGVTLITQFLTIFVVSIVILSIFRHLVTRHLTAMAEYTRDLSLDDLSRPLLLDRPEPKNHFKDELGMVTDAINQMRERLNEDIARREHDAAEILKFSKAIDQSPSSVLICDKHWHIEYANRKFLQLTGHRPEDIKNQHPSSLISQSMGEREAEQLWQSVRLQVQRVGVWQGEVNSSRSNGERYWEQLVITPIKGANDETTGFLILGEDISIRKRYEQQLLRQANYDILTGLPNRMLALDRLKLAIAQARRDTTQVGVMFLDLDNFKHINDTLGHDAGDTLLVEAARRVSSCLRGTSTVARLGGDEFLVILPGLTDVNDARQVAQRILLTFSSPFLLHGQEVFVTTSIGIAIFPDDADTSGSLLQHADAAMYEAKHQGKSSYALFTPEMTEVSHERLHMESHMRKALELNEFQLVFQPIVETSSGKLMATEALLRWNNPSLGTVMPDRFIPLAEETGLIIPIGEWVIQEACKAAQCWQALTGYDIGIAVNVSPRQFRDPGFTDIVLKALADSHLKPELLELEITERLILDNTIETADILRQLDAAGIRLSVDDFGTGYSALSYLKTYPFDTLKIDRSFIQDVLTDTDDSALVRAIINMAHSLGLTVIAEGVEEEAQTHFLKSEHCDYSQGYFYSRPLPEQEFIHWLENNHRAHP</sequence>
<accession>A0A3M2R9M6</accession>
<dbReference type="FunFam" id="3.30.70.270:FF:000001">
    <property type="entry name" value="Diguanylate cyclase domain protein"/>
    <property type="match status" value="1"/>
</dbReference>
<evidence type="ECO:0000256" key="2">
    <source>
        <dbReference type="ARBA" id="ARBA00012282"/>
    </source>
</evidence>
<keyword evidence="5" id="KW-0812">Transmembrane</keyword>
<dbReference type="InterPro" id="IPR035965">
    <property type="entry name" value="PAS-like_dom_sf"/>
</dbReference>
<feature type="domain" description="EAL" evidence="7">
    <location>
        <begin position="562"/>
        <end position="816"/>
    </location>
</feature>
<keyword evidence="3" id="KW-0973">c-di-GMP</keyword>
<dbReference type="CDD" id="cd06225">
    <property type="entry name" value="HAMP"/>
    <property type="match status" value="1"/>
</dbReference>
<dbReference type="Pfam" id="PF00563">
    <property type="entry name" value="EAL"/>
    <property type="match status" value="1"/>
</dbReference>
<dbReference type="GO" id="GO:0007165">
    <property type="term" value="P:signal transduction"/>
    <property type="evidence" value="ECO:0007669"/>
    <property type="project" value="InterPro"/>
</dbReference>
<dbReference type="CDD" id="cd01949">
    <property type="entry name" value="GGDEF"/>
    <property type="match status" value="1"/>
</dbReference>
<dbReference type="NCBIfam" id="TIGR00229">
    <property type="entry name" value="sensory_box"/>
    <property type="match status" value="1"/>
</dbReference>
<dbReference type="PROSITE" id="PS50883">
    <property type="entry name" value="EAL"/>
    <property type="match status" value="1"/>
</dbReference>
<dbReference type="InterPro" id="IPR033414">
    <property type="entry name" value="Sensor_dom"/>
</dbReference>
<dbReference type="InterPro" id="IPR001633">
    <property type="entry name" value="EAL_dom"/>
</dbReference>
<organism evidence="10 11">
    <name type="scientific">Marinobacter litoralis</name>
    <dbReference type="NCBI Taxonomy" id="187981"/>
    <lineage>
        <taxon>Bacteria</taxon>
        <taxon>Pseudomonadati</taxon>
        <taxon>Pseudomonadota</taxon>
        <taxon>Gammaproteobacteria</taxon>
        <taxon>Pseudomonadales</taxon>
        <taxon>Marinobacteraceae</taxon>
        <taxon>Marinobacter</taxon>
    </lineage>
</organism>
<dbReference type="PANTHER" id="PTHR44757:SF2">
    <property type="entry name" value="BIOFILM ARCHITECTURE MAINTENANCE PROTEIN MBAA"/>
    <property type="match status" value="1"/>
</dbReference>
<dbReference type="GO" id="GO:0071732">
    <property type="term" value="P:cellular response to nitric oxide"/>
    <property type="evidence" value="ECO:0007669"/>
    <property type="project" value="UniProtKB-ARBA"/>
</dbReference>
<feature type="transmembrane region" description="Helical" evidence="5">
    <location>
        <begin position="32"/>
        <end position="57"/>
    </location>
</feature>
<dbReference type="Proteomes" id="UP000265903">
    <property type="component" value="Unassembled WGS sequence"/>
</dbReference>
<evidence type="ECO:0000256" key="3">
    <source>
        <dbReference type="ARBA" id="ARBA00022636"/>
    </source>
</evidence>
<dbReference type="GO" id="GO:0071111">
    <property type="term" value="F:cyclic-guanylate-specific phosphodiesterase activity"/>
    <property type="evidence" value="ECO:0007669"/>
    <property type="project" value="UniProtKB-EC"/>
</dbReference>
<dbReference type="SUPFAM" id="SSF55785">
    <property type="entry name" value="PYP-like sensor domain (PAS domain)"/>
    <property type="match status" value="1"/>
</dbReference>
<dbReference type="AlphaFoldDB" id="A0A3M2R9M6"/>
<evidence type="ECO:0000259" key="9">
    <source>
        <dbReference type="PROSITE" id="PS50887"/>
    </source>
</evidence>
<dbReference type="InterPro" id="IPR000160">
    <property type="entry name" value="GGDEF_dom"/>
</dbReference>
<dbReference type="PROSITE" id="PS50887">
    <property type="entry name" value="GGDEF"/>
    <property type="match status" value="1"/>
</dbReference>
<protein>
    <recommendedName>
        <fullName evidence="2">cyclic-guanylate-specific phosphodiesterase</fullName>
        <ecNumber evidence="2">3.1.4.52</ecNumber>
    </recommendedName>
</protein>
<dbReference type="CDD" id="cd00130">
    <property type="entry name" value="PAS"/>
    <property type="match status" value="1"/>
</dbReference>
<dbReference type="InterPro" id="IPR003660">
    <property type="entry name" value="HAMP_dom"/>
</dbReference>
<dbReference type="GO" id="GO:0016020">
    <property type="term" value="C:membrane"/>
    <property type="evidence" value="ECO:0007669"/>
    <property type="project" value="InterPro"/>
</dbReference>
<evidence type="ECO:0000313" key="11">
    <source>
        <dbReference type="Proteomes" id="UP000265903"/>
    </source>
</evidence>
<dbReference type="Pfam" id="PF17149">
    <property type="entry name" value="CHASE5"/>
    <property type="match status" value="1"/>
</dbReference>
<evidence type="ECO:0000259" key="7">
    <source>
        <dbReference type="PROSITE" id="PS50883"/>
    </source>
</evidence>
<evidence type="ECO:0000256" key="4">
    <source>
        <dbReference type="ARBA" id="ARBA00051114"/>
    </source>
</evidence>
<feature type="domain" description="PAC" evidence="6">
    <location>
        <begin position="336"/>
        <end position="388"/>
    </location>
</feature>
<keyword evidence="5" id="KW-0472">Membrane</keyword>
<evidence type="ECO:0000259" key="6">
    <source>
        <dbReference type="PROSITE" id="PS50113"/>
    </source>
</evidence>
<dbReference type="Gene3D" id="3.20.20.450">
    <property type="entry name" value="EAL domain"/>
    <property type="match status" value="1"/>
</dbReference>
<dbReference type="Pfam" id="PF00990">
    <property type="entry name" value="GGDEF"/>
    <property type="match status" value="1"/>
</dbReference>
<name>A0A3M2R9M6_9GAMM</name>
<dbReference type="CDD" id="cd01948">
    <property type="entry name" value="EAL"/>
    <property type="match status" value="1"/>
</dbReference>
<evidence type="ECO:0000313" key="10">
    <source>
        <dbReference type="EMBL" id="RMJ01990.1"/>
    </source>
</evidence>
<keyword evidence="11" id="KW-1185">Reference proteome</keyword>
<dbReference type="Gene3D" id="3.30.450.20">
    <property type="entry name" value="PAS domain"/>
    <property type="match status" value="1"/>
</dbReference>
<dbReference type="PROSITE" id="PS50113">
    <property type="entry name" value="PAC"/>
    <property type="match status" value="1"/>
</dbReference>
<dbReference type="InterPro" id="IPR043128">
    <property type="entry name" value="Rev_trsase/Diguanyl_cyclase"/>
</dbReference>
<dbReference type="InterPro" id="IPR035919">
    <property type="entry name" value="EAL_sf"/>
</dbReference>
<dbReference type="SMART" id="SM00267">
    <property type="entry name" value="GGDEF"/>
    <property type="match status" value="1"/>
</dbReference>
<evidence type="ECO:0000256" key="1">
    <source>
        <dbReference type="ARBA" id="ARBA00001946"/>
    </source>
</evidence>
<evidence type="ECO:0000256" key="5">
    <source>
        <dbReference type="SAM" id="Phobius"/>
    </source>
</evidence>
<dbReference type="InterPro" id="IPR052155">
    <property type="entry name" value="Biofilm_reg_signaling"/>
</dbReference>
<proteinExistence type="predicted"/>
<dbReference type="EC" id="3.1.4.52" evidence="2"/>
<dbReference type="Pfam" id="PF13426">
    <property type="entry name" value="PAS_9"/>
    <property type="match status" value="1"/>
</dbReference>
<feature type="domain" description="GGDEF" evidence="9">
    <location>
        <begin position="420"/>
        <end position="553"/>
    </location>
</feature>
<dbReference type="PANTHER" id="PTHR44757">
    <property type="entry name" value="DIGUANYLATE CYCLASE DGCP"/>
    <property type="match status" value="1"/>
</dbReference>
<gene>
    <name evidence="10" type="primary">cph2_10</name>
    <name evidence="10" type="ORF">DOQ08_02781</name>
</gene>